<feature type="signal peptide" evidence="4">
    <location>
        <begin position="1"/>
        <end position="20"/>
    </location>
</feature>
<dbReference type="PANTHER" id="PTHR47139">
    <property type="entry name" value="TUMOR NECROSIS FACTOR RECEPTOR SUPERFAMILY MEMBER 9"/>
    <property type="match status" value="1"/>
</dbReference>
<dbReference type="PANTHER" id="PTHR47139:SF3">
    <property type="entry name" value="SI:CH73-361P23.3"/>
    <property type="match status" value="1"/>
</dbReference>
<feature type="repeat" description="TNFR-Cys" evidence="1">
    <location>
        <begin position="38"/>
        <end position="80"/>
    </location>
</feature>
<dbReference type="Ensembl" id="ENSDLAT00005062899.2">
    <property type="protein sequence ID" value="ENSDLAP00005059366.1"/>
    <property type="gene ID" value="ENSDLAG00005024990.2"/>
</dbReference>
<dbReference type="Gene3D" id="2.10.50.10">
    <property type="entry name" value="Tumor Necrosis Factor Receptor, subunit A, domain 2"/>
    <property type="match status" value="2"/>
</dbReference>
<dbReference type="GO" id="GO:0006955">
    <property type="term" value="P:immune response"/>
    <property type="evidence" value="ECO:0007669"/>
    <property type="project" value="InterPro"/>
</dbReference>
<dbReference type="OMA" id="MVSRCSR"/>
<dbReference type="PRINTS" id="PR01680">
    <property type="entry name" value="TNFACTORR6"/>
</dbReference>
<dbReference type="SUPFAM" id="SSF57586">
    <property type="entry name" value="TNF receptor-like"/>
    <property type="match status" value="1"/>
</dbReference>
<reference evidence="6" key="1">
    <citation type="submission" date="2025-08" db="UniProtKB">
        <authorList>
            <consortium name="Ensembl"/>
        </authorList>
    </citation>
    <scope>IDENTIFICATION</scope>
</reference>
<evidence type="ECO:0000256" key="4">
    <source>
        <dbReference type="SAM" id="SignalP"/>
    </source>
</evidence>
<gene>
    <name evidence="6" type="primary">si:ch73-361p23.3</name>
</gene>
<feature type="transmembrane region" description="Helical" evidence="3">
    <location>
        <begin position="219"/>
        <end position="239"/>
    </location>
</feature>
<evidence type="ECO:0000256" key="2">
    <source>
        <dbReference type="SAM" id="MobiDB-lite"/>
    </source>
</evidence>
<dbReference type="Pfam" id="PF00020">
    <property type="entry name" value="TNFR_c6"/>
    <property type="match status" value="1"/>
</dbReference>
<feature type="region of interest" description="Disordered" evidence="2">
    <location>
        <begin position="177"/>
        <end position="208"/>
    </location>
</feature>
<feature type="domain" description="TNFR-Cys" evidence="5">
    <location>
        <begin position="38"/>
        <end position="80"/>
    </location>
</feature>
<reference evidence="6" key="2">
    <citation type="submission" date="2025-09" db="UniProtKB">
        <authorList>
            <consortium name="Ensembl"/>
        </authorList>
    </citation>
    <scope>IDENTIFICATION</scope>
</reference>
<dbReference type="GO" id="GO:0016020">
    <property type="term" value="C:membrane"/>
    <property type="evidence" value="ECO:0007669"/>
    <property type="project" value="InterPro"/>
</dbReference>
<evidence type="ECO:0000313" key="6">
    <source>
        <dbReference type="Ensembl" id="ENSDLAP00005059366.1"/>
    </source>
</evidence>
<keyword evidence="1" id="KW-1015">Disulfide bond</keyword>
<keyword evidence="3" id="KW-1133">Transmembrane helix</keyword>
<sequence length="282" mass="31071">MLKLLLITLTFYELIVHVNAYNCPKGQRIAKDGKSCESCQDNTYQPEDNRSQRCKACTHCDEDSGSFVKKQCTKTTNTKCQCRGEFVPFDNDSSTCKCDTGFGLQGRVCSKCKDGYFNAGINLPCKKWKECKSGVNINGTNKSDVVCNDESKGNTYVTTPLMTSTTVSLMTRLTSKRPHEGAVTQKMRTTTTTTTTTPSTPRHPATTEEKIQPFQPSNAGMALLIVGIAILLILTLVTCKLHIAPCMEKQPAVKKNESLCRRPVEESGDDSLSYLKLNPGEP</sequence>
<feature type="disulfide bond" evidence="1">
    <location>
        <begin position="39"/>
        <end position="54"/>
    </location>
</feature>
<name>A0A8C4ILK0_DICLA</name>
<protein>
    <recommendedName>
        <fullName evidence="5">TNFR-Cys domain-containing protein</fullName>
    </recommendedName>
</protein>
<dbReference type="AlphaFoldDB" id="A0A8C4ILK0"/>
<proteinExistence type="predicted"/>
<evidence type="ECO:0000256" key="1">
    <source>
        <dbReference type="PROSITE-ProRule" id="PRU00206"/>
    </source>
</evidence>
<comment type="caution">
    <text evidence="1">Lacks conserved residue(s) required for the propagation of feature annotation.</text>
</comment>
<dbReference type="GeneID" id="127372355"/>
<dbReference type="RefSeq" id="XP_051271948.1">
    <property type="nucleotide sequence ID" value="XM_051415988.1"/>
</dbReference>
<dbReference type="GO" id="GO:0042127">
    <property type="term" value="P:regulation of cell population proliferation"/>
    <property type="evidence" value="ECO:0007669"/>
    <property type="project" value="TreeGrafter"/>
</dbReference>
<dbReference type="InterPro" id="IPR008063">
    <property type="entry name" value="Fas_rcpt"/>
</dbReference>
<organism evidence="6 7">
    <name type="scientific">Dicentrarchus labrax</name>
    <name type="common">European seabass</name>
    <name type="synonym">Morone labrax</name>
    <dbReference type="NCBI Taxonomy" id="13489"/>
    <lineage>
        <taxon>Eukaryota</taxon>
        <taxon>Metazoa</taxon>
        <taxon>Chordata</taxon>
        <taxon>Craniata</taxon>
        <taxon>Vertebrata</taxon>
        <taxon>Euteleostomi</taxon>
        <taxon>Actinopterygii</taxon>
        <taxon>Neopterygii</taxon>
        <taxon>Teleostei</taxon>
        <taxon>Neoteleostei</taxon>
        <taxon>Acanthomorphata</taxon>
        <taxon>Eupercaria</taxon>
        <taxon>Moronidae</taxon>
        <taxon>Dicentrarchus</taxon>
    </lineage>
</organism>
<keyword evidence="3" id="KW-0472">Membrane</keyword>
<dbReference type="OrthoDB" id="9932129at2759"/>
<feature type="region of interest" description="Disordered" evidence="2">
    <location>
        <begin position="258"/>
        <end position="282"/>
    </location>
</feature>
<dbReference type="PROSITE" id="PS50050">
    <property type="entry name" value="TNFR_NGFR_2"/>
    <property type="match status" value="1"/>
</dbReference>
<dbReference type="GeneTree" id="ENSGT00730000113394"/>
<feature type="compositionally biased region" description="Low complexity" evidence="2">
    <location>
        <begin position="189"/>
        <end position="204"/>
    </location>
</feature>
<keyword evidence="7" id="KW-1185">Reference proteome</keyword>
<dbReference type="InterPro" id="IPR001368">
    <property type="entry name" value="TNFR/NGFR_Cys_rich_reg"/>
</dbReference>
<keyword evidence="3" id="KW-0812">Transmembrane</keyword>
<dbReference type="Proteomes" id="UP000694389">
    <property type="component" value="Unassembled WGS sequence"/>
</dbReference>
<dbReference type="SMART" id="SM00208">
    <property type="entry name" value="TNFR"/>
    <property type="match status" value="2"/>
</dbReference>
<keyword evidence="4" id="KW-0732">Signal</keyword>
<dbReference type="GO" id="GO:0004888">
    <property type="term" value="F:transmembrane signaling receptor activity"/>
    <property type="evidence" value="ECO:0007669"/>
    <property type="project" value="InterPro"/>
</dbReference>
<evidence type="ECO:0000313" key="7">
    <source>
        <dbReference type="Proteomes" id="UP000694389"/>
    </source>
</evidence>
<dbReference type="GO" id="GO:0006915">
    <property type="term" value="P:apoptotic process"/>
    <property type="evidence" value="ECO:0007669"/>
    <property type="project" value="InterPro"/>
</dbReference>
<feature type="chain" id="PRO_5034449484" description="TNFR-Cys domain-containing protein" evidence="4">
    <location>
        <begin position="21"/>
        <end position="282"/>
    </location>
</feature>
<evidence type="ECO:0000256" key="3">
    <source>
        <dbReference type="SAM" id="Phobius"/>
    </source>
</evidence>
<accession>A0A8C4ILK0</accession>
<evidence type="ECO:0000259" key="5">
    <source>
        <dbReference type="PROSITE" id="PS50050"/>
    </source>
</evidence>
<dbReference type="GO" id="GO:0007165">
    <property type="term" value="P:signal transduction"/>
    <property type="evidence" value="ECO:0007669"/>
    <property type="project" value="InterPro"/>
</dbReference>